<dbReference type="GeneID" id="78507788"/>
<sequence>MDNTFLAQFYGKSQIYTDIPNHLYKDFNVKKGLRNEDGTGVLVGLTRVADVVGYKYDDEGHKIDTEGTLYFRGIDINEIVKNRNGLRYIYEEACFLLLFGYLPKQSELDKFCKILKDNYELPDDFLEMNLLRMPGKNLMNKLQHAILTLYNYDEDPDNTDVYETLLKGVQIMAKLPSIACYAYQSKMHYYEHKSLVIHYPRKDYSTAENILYMLRLDGKFSEKESNLLDIMLLLHADHGGGNNSTFTNVVISSTDTDIYSAVSGSIGSLKGPRHGGANIKVALMMDAVISEIGYTRDDNKIKDIVVKLLNKQFYNKSGLIYGFGHAVYTISDPRAEVLRHYCGIVAREKGREEEFEFYLRFERIVKDTLLEMKGLTACANVDYYSGFAYDMLGIPRDMFTPLFVISRMVGWLAHNLENKLYDGRIMRPATKYVGTINEYIPMEER</sequence>
<dbReference type="PRINTS" id="PR00143">
    <property type="entry name" value="CITRTSNTHASE"/>
</dbReference>
<proteinExistence type="inferred from homology"/>
<name>A0A239U0H3_9FIRM</name>
<evidence type="ECO:0000256" key="2">
    <source>
        <dbReference type="ARBA" id="ARBA00010566"/>
    </source>
</evidence>
<evidence type="ECO:0000313" key="8">
    <source>
        <dbReference type="EMBL" id="SNV03510.1"/>
    </source>
</evidence>
<evidence type="ECO:0000256" key="3">
    <source>
        <dbReference type="ARBA" id="ARBA00022679"/>
    </source>
</evidence>
<dbReference type="eggNOG" id="COG0372">
    <property type="taxonomic scope" value="Bacteria"/>
</dbReference>
<dbReference type="RefSeq" id="WP_027890527.1">
    <property type="nucleotide sequence ID" value="NZ_CALXYH010000044.1"/>
</dbReference>
<evidence type="ECO:0000256" key="6">
    <source>
        <dbReference type="PIRSR" id="PIRSR001369-1"/>
    </source>
</evidence>
<comment type="similarity">
    <text evidence="2 5 7">Belongs to the citrate synthase family.</text>
</comment>
<feature type="active site" evidence="6">
    <location>
        <position position="382"/>
    </location>
</feature>
<dbReference type="UniPathway" id="UPA00223"/>
<dbReference type="InterPro" id="IPR016142">
    <property type="entry name" value="Citrate_synth-like_lrg_a-sub"/>
</dbReference>
<keyword evidence="9" id="KW-1185">Reference proteome</keyword>
<evidence type="ECO:0000256" key="4">
    <source>
        <dbReference type="ARBA" id="ARBA00049288"/>
    </source>
</evidence>
<evidence type="ECO:0000256" key="5">
    <source>
        <dbReference type="PIRNR" id="PIRNR001369"/>
    </source>
</evidence>
<protein>
    <recommendedName>
        <fullName evidence="5">Citrate synthase</fullName>
    </recommendedName>
</protein>
<dbReference type="InterPro" id="IPR016143">
    <property type="entry name" value="Citrate_synth-like_sm_a-sub"/>
</dbReference>
<dbReference type="AlphaFoldDB" id="A0A239U0H3"/>
<dbReference type="InterPro" id="IPR036969">
    <property type="entry name" value="Citrate_synthase_sf"/>
</dbReference>
<dbReference type="GO" id="GO:0005975">
    <property type="term" value="P:carbohydrate metabolic process"/>
    <property type="evidence" value="ECO:0007669"/>
    <property type="project" value="TreeGrafter"/>
</dbReference>
<keyword evidence="8" id="KW-0012">Acyltransferase</keyword>
<dbReference type="InterPro" id="IPR002020">
    <property type="entry name" value="Citrate_synthase"/>
</dbReference>
<dbReference type="Gene3D" id="1.10.230.10">
    <property type="entry name" value="Cytochrome P450-Terp, domain 2"/>
    <property type="match status" value="1"/>
</dbReference>
<reference evidence="8 9" key="1">
    <citation type="submission" date="2017-06" db="EMBL/GenBank/DDBJ databases">
        <authorList>
            <consortium name="Pathogen Informatics"/>
        </authorList>
    </citation>
    <scope>NUCLEOTIDE SEQUENCE [LARGE SCALE GENOMIC DNA]</scope>
    <source>
        <strain evidence="8 9">NCTC10570</strain>
    </source>
</reference>
<dbReference type="GO" id="GO:0006099">
    <property type="term" value="P:tricarboxylic acid cycle"/>
    <property type="evidence" value="ECO:0007669"/>
    <property type="project" value="UniProtKB-UniPathway"/>
</dbReference>
<dbReference type="PROSITE" id="PS00480">
    <property type="entry name" value="CITRATE_SYNTHASE"/>
    <property type="match status" value="1"/>
</dbReference>
<dbReference type="EMBL" id="LT906446">
    <property type="protein sequence ID" value="SNV03510.1"/>
    <property type="molecule type" value="Genomic_DNA"/>
</dbReference>
<dbReference type="GO" id="GO:0036440">
    <property type="term" value="F:citrate synthase activity"/>
    <property type="evidence" value="ECO:0007669"/>
    <property type="project" value="UniProtKB-EC"/>
</dbReference>
<gene>
    <name evidence="8" type="primary">gltA</name>
    <name evidence="8" type="ORF">SAMEA4364220_01799</name>
</gene>
<dbReference type="SUPFAM" id="SSF48256">
    <property type="entry name" value="Citrate synthase"/>
    <property type="match status" value="1"/>
</dbReference>
<organism evidence="8 9">
    <name type="scientific">Megamonas hypermegale</name>
    <dbReference type="NCBI Taxonomy" id="158847"/>
    <lineage>
        <taxon>Bacteria</taxon>
        <taxon>Bacillati</taxon>
        <taxon>Bacillota</taxon>
        <taxon>Negativicutes</taxon>
        <taxon>Selenomonadales</taxon>
        <taxon>Selenomonadaceae</taxon>
        <taxon>Megamonas</taxon>
    </lineage>
</organism>
<comment type="catalytic activity">
    <reaction evidence="4">
        <text>oxaloacetate + acetyl-CoA + H2O = citrate + CoA + H(+)</text>
        <dbReference type="Rhea" id="RHEA:16845"/>
        <dbReference type="ChEBI" id="CHEBI:15377"/>
        <dbReference type="ChEBI" id="CHEBI:15378"/>
        <dbReference type="ChEBI" id="CHEBI:16452"/>
        <dbReference type="ChEBI" id="CHEBI:16947"/>
        <dbReference type="ChEBI" id="CHEBI:57287"/>
        <dbReference type="ChEBI" id="CHEBI:57288"/>
        <dbReference type="EC" id="2.3.3.16"/>
    </reaction>
</comment>
<accession>A0A239U0H3</accession>
<dbReference type="InterPro" id="IPR019810">
    <property type="entry name" value="Citrate_synthase_AS"/>
</dbReference>
<dbReference type="PANTHER" id="PTHR11739:SF4">
    <property type="entry name" value="CITRATE SYNTHASE, PEROXISOMAL"/>
    <property type="match status" value="1"/>
</dbReference>
<dbReference type="InterPro" id="IPR024176">
    <property type="entry name" value="Citrate_synthase_bac-typ"/>
</dbReference>
<evidence type="ECO:0000256" key="7">
    <source>
        <dbReference type="RuleBase" id="RU003406"/>
    </source>
</evidence>
<feature type="active site" evidence="6">
    <location>
        <position position="325"/>
    </location>
</feature>
<comment type="pathway">
    <text evidence="1">Carbohydrate metabolism; tricarboxylic acid cycle.</text>
</comment>
<dbReference type="PIRSF" id="PIRSF001369">
    <property type="entry name" value="Citrate_synth"/>
    <property type="match status" value="1"/>
</dbReference>
<evidence type="ECO:0000313" key="9">
    <source>
        <dbReference type="Proteomes" id="UP000215383"/>
    </source>
</evidence>
<dbReference type="NCBIfam" id="NF010635">
    <property type="entry name" value="PRK14032.1"/>
    <property type="match status" value="1"/>
</dbReference>
<dbReference type="Gene3D" id="1.10.580.10">
    <property type="entry name" value="Citrate Synthase, domain 1"/>
    <property type="match status" value="1"/>
</dbReference>
<dbReference type="Proteomes" id="UP000215383">
    <property type="component" value="Chromosome 1"/>
</dbReference>
<keyword evidence="3 5" id="KW-0808">Transferase</keyword>
<evidence type="ECO:0000256" key="1">
    <source>
        <dbReference type="ARBA" id="ARBA00005163"/>
    </source>
</evidence>
<dbReference type="GO" id="GO:0005829">
    <property type="term" value="C:cytosol"/>
    <property type="evidence" value="ECO:0007669"/>
    <property type="project" value="TreeGrafter"/>
</dbReference>
<dbReference type="PANTHER" id="PTHR11739">
    <property type="entry name" value="CITRATE SYNTHASE"/>
    <property type="match status" value="1"/>
</dbReference>
<dbReference type="Pfam" id="PF00285">
    <property type="entry name" value="Citrate_synt"/>
    <property type="match status" value="1"/>
</dbReference>